<sequence length="68" mass="7789">MIRVAAQATNFLSVLDSVVKLLTKASVSECCLKRRKPQIRFHIFVYWHVLTNELIRLIPPEVEVPSPS</sequence>
<reference evidence="1" key="2">
    <citation type="submission" date="2019-01" db="UniProtKB">
        <authorList>
            <consortium name="EnsemblPlants"/>
        </authorList>
    </citation>
    <scope>IDENTIFICATION</scope>
    <source>
        <strain evidence="1">cv. Heinz 1706</strain>
    </source>
</reference>
<dbReference type="AlphaFoldDB" id="A0A3Q7HJL2"/>
<keyword evidence="2" id="KW-1185">Reference proteome</keyword>
<dbReference type="EnsemblPlants" id="Solyc08g016588.1.1">
    <property type="protein sequence ID" value="Solyc08g016588.1.1"/>
    <property type="gene ID" value="Solyc08g016588.1"/>
</dbReference>
<evidence type="ECO:0000313" key="2">
    <source>
        <dbReference type="Proteomes" id="UP000004994"/>
    </source>
</evidence>
<evidence type="ECO:0000313" key="1">
    <source>
        <dbReference type="EnsemblPlants" id="Solyc08g016588.1.1"/>
    </source>
</evidence>
<accession>A0A3Q7HJL2</accession>
<dbReference type="Proteomes" id="UP000004994">
    <property type="component" value="Chromosome 8"/>
</dbReference>
<protein>
    <submittedName>
        <fullName evidence="1">Uncharacterized protein</fullName>
    </submittedName>
</protein>
<proteinExistence type="predicted"/>
<organism evidence="1">
    <name type="scientific">Solanum lycopersicum</name>
    <name type="common">Tomato</name>
    <name type="synonym">Lycopersicon esculentum</name>
    <dbReference type="NCBI Taxonomy" id="4081"/>
    <lineage>
        <taxon>Eukaryota</taxon>
        <taxon>Viridiplantae</taxon>
        <taxon>Streptophyta</taxon>
        <taxon>Embryophyta</taxon>
        <taxon>Tracheophyta</taxon>
        <taxon>Spermatophyta</taxon>
        <taxon>Magnoliopsida</taxon>
        <taxon>eudicotyledons</taxon>
        <taxon>Gunneridae</taxon>
        <taxon>Pentapetalae</taxon>
        <taxon>asterids</taxon>
        <taxon>lamiids</taxon>
        <taxon>Solanales</taxon>
        <taxon>Solanaceae</taxon>
        <taxon>Solanoideae</taxon>
        <taxon>Solaneae</taxon>
        <taxon>Solanum</taxon>
        <taxon>Solanum subgen. Lycopersicon</taxon>
    </lineage>
</organism>
<dbReference type="Gramene" id="Solyc08g016588.1.1">
    <property type="protein sequence ID" value="Solyc08g016588.1.1"/>
    <property type="gene ID" value="Solyc08g016588.1"/>
</dbReference>
<dbReference type="InParanoid" id="A0A3Q7HJL2"/>
<reference evidence="1" key="1">
    <citation type="journal article" date="2012" name="Nature">
        <title>The tomato genome sequence provides insights into fleshy fruit evolution.</title>
        <authorList>
            <consortium name="Tomato Genome Consortium"/>
        </authorList>
    </citation>
    <scope>NUCLEOTIDE SEQUENCE [LARGE SCALE GENOMIC DNA]</scope>
    <source>
        <strain evidence="1">cv. Heinz 1706</strain>
    </source>
</reference>
<name>A0A3Q7HJL2_SOLLC</name>